<evidence type="ECO:0000313" key="8">
    <source>
        <dbReference type="Proteomes" id="UP000219329"/>
    </source>
</evidence>
<keyword evidence="5" id="KW-0963">Cytoplasm</keyword>
<comment type="caution">
    <text evidence="7">The sequence shown here is derived from an EMBL/GenBank/DDBJ whole genome shotgun (WGS) entry which is preliminary data.</text>
</comment>
<evidence type="ECO:0000256" key="4">
    <source>
        <dbReference type="ARBA" id="ARBA00022993"/>
    </source>
</evidence>
<dbReference type="Gene3D" id="3.40.50.300">
    <property type="entry name" value="P-loop containing nucleotide triphosphate hydrolases"/>
    <property type="match status" value="1"/>
</dbReference>
<keyword evidence="2 5" id="KW-0547">Nucleotide-binding</keyword>
<dbReference type="EMBL" id="NTJZ01000011">
    <property type="protein sequence ID" value="PDH33082.1"/>
    <property type="molecule type" value="Genomic_DNA"/>
</dbReference>
<feature type="binding site" evidence="5">
    <location>
        <begin position="16"/>
        <end position="21"/>
    </location>
    <ligand>
        <name>ATP</name>
        <dbReference type="ChEBI" id="CHEBI:30616"/>
    </ligand>
</feature>
<name>A0A2A5W9J4_9GAMM</name>
<reference evidence="7 8" key="1">
    <citation type="submission" date="2017-08" db="EMBL/GenBank/DDBJ databases">
        <title>Fine stratification of microbial communities through a metagenomic profile of the photic zone.</title>
        <authorList>
            <person name="Haro-Moreno J.M."/>
            <person name="Lopez-Perez M."/>
            <person name="De La Torre J."/>
            <person name="Picazo A."/>
            <person name="Camacho A."/>
            <person name="Rodriguez-Valera F."/>
        </authorList>
    </citation>
    <scope>NUCLEOTIDE SEQUENCE [LARGE SCALE GENOMIC DNA]</scope>
    <source>
        <strain evidence="7">MED-G28</strain>
    </source>
</reference>
<dbReference type="PANTHER" id="PTHR10695">
    <property type="entry name" value="DEPHOSPHO-COA KINASE-RELATED"/>
    <property type="match status" value="1"/>
</dbReference>
<dbReference type="GO" id="GO:0005737">
    <property type="term" value="C:cytoplasm"/>
    <property type="evidence" value="ECO:0007669"/>
    <property type="project" value="UniProtKB-SubCell"/>
</dbReference>
<sequence length="204" mass="22668">MANLTKYIVGLTGGIGSGKSTVAKIFSGLDIVVVDADQLAREVVEPGSQALIAIKEHFGKAILLPDNSLDRSKLRDIVFADSKQRHWLEELLHPRIRKLLIERIHSAESAYVILESPLLLETNQKEIVDRTLVIDVSNATQLKRTMNRDGSQEDTVAAIIATQIPRNKRLAAADDVLDNEQSLETIEKQIEILHQKYLDLASAQ</sequence>
<keyword evidence="3 5" id="KW-0067">ATP-binding</keyword>
<dbReference type="HAMAP" id="MF_00376">
    <property type="entry name" value="Dephospho_CoA_kinase"/>
    <property type="match status" value="1"/>
</dbReference>
<dbReference type="PANTHER" id="PTHR10695:SF46">
    <property type="entry name" value="BIFUNCTIONAL COENZYME A SYNTHASE-RELATED"/>
    <property type="match status" value="1"/>
</dbReference>
<dbReference type="UniPathway" id="UPA00241">
    <property type="reaction ID" value="UER00356"/>
</dbReference>
<comment type="subcellular location">
    <subcellularLocation>
        <location evidence="5">Cytoplasm</location>
    </subcellularLocation>
</comment>
<comment type="function">
    <text evidence="5">Catalyzes the phosphorylation of the 3'-hydroxyl group of dephosphocoenzyme A to form coenzyme A.</text>
</comment>
<evidence type="ECO:0000256" key="6">
    <source>
        <dbReference type="NCBIfam" id="TIGR00152"/>
    </source>
</evidence>
<dbReference type="Pfam" id="PF01121">
    <property type="entry name" value="CoaE"/>
    <property type="match status" value="1"/>
</dbReference>
<dbReference type="EC" id="2.7.1.24" evidence="5 6"/>
<dbReference type="GO" id="GO:0015937">
    <property type="term" value="P:coenzyme A biosynthetic process"/>
    <property type="evidence" value="ECO:0007669"/>
    <property type="project" value="UniProtKB-UniRule"/>
</dbReference>
<protein>
    <recommendedName>
        <fullName evidence="5 6">Dephospho-CoA kinase</fullName>
        <ecNumber evidence="5 6">2.7.1.24</ecNumber>
    </recommendedName>
    <alternativeName>
        <fullName evidence="5">Dephosphocoenzyme A kinase</fullName>
    </alternativeName>
</protein>
<dbReference type="Proteomes" id="UP000219329">
    <property type="component" value="Unassembled WGS sequence"/>
</dbReference>
<keyword evidence="4 5" id="KW-0173">Coenzyme A biosynthesis</keyword>
<proteinExistence type="inferred from homology"/>
<dbReference type="InterPro" id="IPR001977">
    <property type="entry name" value="Depp_CoAkinase"/>
</dbReference>
<comment type="catalytic activity">
    <reaction evidence="5">
        <text>3'-dephospho-CoA + ATP = ADP + CoA + H(+)</text>
        <dbReference type="Rhea" id="RHEA:18245"/>
        <dbReference type="ChEBI" id="CHEBI:15378"/>
        <dbReference type="ChEBI" id="CHEBI:30616"/>
        <dbReference type="ChEBI" id="CHEBI:57287"/>
        <dbReference type="ChEBI" id="CHEBI:57328"/>
        <dbReference type="ChEBI" id="CHEBI:456216"/>
        <dbReference type="EC" id="2.7.1.24"/>
    </reaction>
</comment>
<dbReference type="NCBIfam" id="TIGR00152">
    <property type="entry name" value="dephospho-CoA kinase"/>
    <property type="match status" value="1"/>
</dbReference>
<organism evidence="7 8">
    <name type="scientific">OM182 bacterium MED-G28</name>
    <dbReference type="NCBI Taxonomy" id="1986256"/>
    <lineage>
        <taxon>Bacteria</taxon>
        <taxon>Pseudomonadati</taxon>
        <taxon>Pseudomonadota</taxon>
        <taxon>Gammaproteobacteria</taxon>
        <taxon>OMG group</taxon>
        <taxon>OM182 clade</taxon>
    </lineage>
</organism>
<evidence type="ECO:0000256" key="5">
    <source>
        <dbReference type="HAMAP-Rule" id="MF_00376"/>
    </source>
</evidence>
<dbReference type="AlphaFoldDB" id="A0A2A5W9J4"/>
<keyword evidence="5 7" id="KW-0418">Kinase</keyword>
<accession>A0A2A5W9J4</accession>
<dbReference type="InterPro" id="IPR027417">
    <property type="entry name" value="P-loop_NTPase"/>
</dbReference>
<dbReference type="PROSITE" id="PS51219">
    <property type="entry name" value="DPCK"/>
    <property type="match status" value="1"/>
</dbReference>
<evidence type="ECO:0000256" key="1">
    <source>
        <dbReference type="ARBA" id="ARBA00009018"/>
    </source>
</evidence>
<dbReference type="GO" id="GO:0005524">
    <property type="term" value="F:ATP binding"/>
    <property type="evidence" value="ECO:0007669"/>
    <property type="project" value="UniProtKB-UniRule"/>
</dbReference>
<evidence type="ECO:0000256" key="3">
    <source>
        <dbReference type="ARBA" id="ARBA00022840"/>
    </source>
</evidence>
<comment type="similarity">
    <text evidence="1 5">Belongs to the CoaE family.</text>
</comment>
<evidence type="ECO:0000313" key="7">
    <source>
        <dbReference type="EMBL" id="PDH33082.1"/>
    </source>
</evidence>
<dbReference type="CDD" id="cd02022">
    <property type="entry name" value="DPCK"/>
    <property type="match status" value="1"/>
</dbReference>
<comment type="pathway">
    <text evidence="5">Cofactor biosynthesis; coenzyme A biosynthesis; CoA from (R)-pantothenate: step 5/5.</text>
</comment>
<dbReference type="SUPFAM" id="SSF52540">
    <property type="entry name" value="P-loop containing nucleoside triphosphate hydrolases"/>
    <property type="match status" value="1"/>
</dbReference>
<keyword evidence="5" id="KW-0808">Transferase</keyword>
<evidence type="ECO:0000256" key="2">
    <source>
        <dbReference type="ARBA" id="ARBA00022741"/>
    </source>
</evidence>
<gene>
    <name evidence="5" type="primary">coaE</name>
    <name evidence="7" type="ORF">CNF02_10265</name>
</gene>
<dbReference type="GO" id="GO:0004140">
    <property type="term" value="F:dephospho-CoA kinase activity"/>
    <property type="evidence" value="ECO:0007669"/>
    <property type="project" value="UniProtKB-UniRule"/>
</dbReference>